<accession>A0ABP7ZH11</accession>
<keyword evidence="2" id="KW-1185">Reference proteome</keyword>
<dbReference type="Proteomes" id="UP001500266">
    <property type="component" value="Unassembled WGS sequence"/>
</dbReference>
<evidence type="ECO:0000313" key="1">
    <source>
        <dbReference type="EMBL" id="GAA4157702.1"/>
    </source>
</evidence>
<evidence type="ECO:0000313" key="2">
    <source>
        <dbReference type="Proteomes" id="UP001500266"/>
    </source>
</evidence>
<sequence>MRVRFLLLLGCAAGCLALGFAWREPWIGAVGLLVAFAAMFTDRDDVPVDDEKRAYEPTKTVRNMRTRDR</sequence>
<gene>
    <name evidence="1" type="ORF">GCM10022416_59350</name>
</gene>
<name>A0ABP7ZH11_9ACTN</name>
<comment type="caution">
    <text evidence="1">The sequence shown here is derived from an EMBL/GenBank/DDBJ whole genome shotgun (WGS) entry which is preliminary data.</text>
</comment>
<protein>
    <submittedName>
        <fullName evidence="1">Uncharacterized protein</fullName>
    </submittedName>
</protein>
<reference evidence="2" key="1">
    <citation type="journal article" date="2019" name="Int. J. Syst. Evol. Microbiol.">
        <title>The Global Catalogue of Microorganisms (GCM) 10K type strain sequencing project: providing services to taxonomists for standard genome sequencing and annotation.</title>
        <authorList>
            <consortium name="The Broad Institute Genomics Platform"/>
            <consortium name="The Broad Institute Genome Sequencing Center for Infectious Disease"/>
            <person name="Wu L."/>
            <person name="Ma J."/>
        </authorList>
    </citation>
    <scope>NUCLEOTIDE SEQUENCE [LARGE SCALE GENOMIC DNA]</scope>
    <source>
        <strain evidence="2">JCM 17316</strain>
    </source>
</reference>
<proteinExistence type="predicted"/>
<dbReference type="EMBL" id="BAABDO010000160">
    <property type="protein sequence ID" value="GAA4157702.1"/>
    <property type="molecule type" value="Genomic_DNA"/>
</dbReference>
<organism evidence="1 2">
    <name type="scientific">Actinomadura keratinilytica</name>
    <dbReference type="NCBI Taxonomy" id="547461"/>
    <lineage>
        <taxon>Bacteria</taxon>
        <taxon>Bacillati</taxon>
        <taxon>Actinomycetota</taxon>
        <taxon>Actinomycetes</taxon>
        <taxon>Streptosporangiales</taxon>
        <taxon>Thermomonosporaceae</taxon>
        <taxon>Actinomadura</taxon>
    </lineage>
</organism>